<name>A0ABN8XBZ0_9GAMM</name>
<dbReference type="EMBL" id="OX458333">
    <property type="protein sequence ID" value="CAI8946139.1"/>
    <property type="molecule type" value="Genomic_DNA"/>
</dbReference>
<gene>
    <name evidence="1" type="ORF">MSZNOR_4346</name>
</gene>
<protein>
    <recommendedName>
        <fullName evidence="3">F5/8 type C domain-containing protein</fullName>
    </recommendedName>
</protein>
<reference evidence="1 2" key="1">
    <citation type="submission" date="2023-03" db="EMBL/GenBank/DDBJ databases">
        <authorList>
            <person name="Pearce D."/>
        </authorList>
    </citation>
    <scope>NUCLEOTIDE SEQUENCE [LARGE SCALE GENOMIC DNA]</scope>
    <source>
        <strain evidence="1">Msz</strain>
    </source>
</reference>
<organism evidence="1 2">
    <name type="scientific">Methylocaldum szegediense</name>
    <dbReference type="NCBI Taxonomy" id="73780"/>
    <lineage>
        <taxon>Bacteria</taxon>
        <taxon>Pseudomonadati</taxon>
        <taxon>Pseudomonadota</taxon>
        <taxon>Gammaproteobacteria</taxon>
        <taxon>Methylococcales</taxon>
        <taxon>Methylococcaceae</taxon>
        <taxon>Methylocaldum</taxon>
    </lineage>
</organism>
<sequence>MRISSSDGKTWIEIRRNEGDDFPSFAFSGAVNIGHGRFTDRSTSLTFLNLSEFAEALDAFILQRDLQPCLEGTYGSYARVWQPRSKNEVMLGFCIGDAFSGWVGTSEFKLQGEFPIEQEILNSLVFAFRSMVRDA</sequence>
<evidence type="ECO:0008006" key="3">
    <source>
        <dbReference type="Google" id="ProtNLM"/>
    </source>
</evidence>
<dbReference type="RefSeq" id="WP_317963472.1">
    <property type="nucleotide sequence ID" value="NZ_OX458333.1"/>
</dbReference>
<proteinExistence type="predicted"/>
<dbReference type="Proteomes" id="UP001162030">
    <property type="component" value="Chromosome"/>
</dbReference>
<evidence type="ECO:0000313" key="2">
    <source>
        <dbReference type="Proteomes" id="UP001162030"/>
    </source>
</evidence>
<keyword evidence="2" id="KW-1185">Reference proteome</keyword>
<accession>A0ABN8XBZ0</accession>
<evidence type="ECO:0000313" key="1">
    <source>
        <dbReference type="EMBL" id="CAI8946139.1"/>
    </source>
</evidence>